<sequence length="162" mass="17621">MSGTVAGASHPLMAPELEFVFELRVAVGPEQHVGRGPGEELGFTPITGGTVSGPALDGEVVAGGGDWWVYRGDTTQLDARYLLRASDGAVIDVMNRGYHRADEALARRLEAGEPVTEQELYYRTAPVFQTDAPAHRWLAEHQFIGLARPEPGHVCIRVFVVR</sequence>
<evidence type="ECO:0000313" key="2">
    <source>
        <dbReference type="EMBL" id="MFB9640751.1"/>
    </source>
</evidence>
<dbReference type="Proteomes" id="UP001589667">
    <property type="component" value="Unassembled WGS sequence"/>
</dbReference>
<accession>A0ABV5SK83</accession>
<name>A0ABV5SK83_9MICO</name>
<evidence type="ECO:0000313" key="3">
    <source>
        <dbReference type="Proteomes" id="UP001589667"/>
    </source>
</evidence>
<dbReference type="RefSeq" id="WP_246192204.1">
    <property type="nucleotide sequence ID" value="NZ_BAAANI010000008.1"/>
</dbReference>
<dbReference type="EMBL" id="JBHMBL010000001">
    <property type="protein sequence ID" value="MFB9640751.1"/>
    <property type="molecule type" value="Genomic_DNA"/>
</dbReference>
<comment type="similarity">
    <text evidence="1">Belongs to the UPF0311 family.</text>
</comment>
<evidence type="ECO:0000256" key="1">
    <source>
        <dbReference type="HAMAP-Rule" id="MF_00775"/>
    </source>
</evidence>
<dbReference type="PANTHER" id="PTHR37315">
    <property type="entry name" value="UPF0311 PROTEIN BLR7842"/>
    <property type="match status" value="1"/>
</dbReference>
<protein>
    <recommendedName>
        <fullName evidence="1">UPF0311 protein ACFFQV_00470</fullName>
    </recommendedName>
</protein>
<dbReference type="Gene3D" id="2.40.160.20">
    <property type="match status" value="1"/>
</dbReference>
<dbReference type="PANTHER" id="PTHR37315:SF1">
    <property type="entry name" value="UPF0311 PROTEIN BLR7842"/>
    <property type="match status" value="1"/>
</dbReference>
<dbReference type="InterPro" id="IPR020915">
    <property type="entry name" value="UPF0311"/>
</dbReference>
<keyword evidence="3" id="KW-1185">Reference proteome</keyword>
<proteinExistence type="inferred from homology"/>
<gene>
    <name evidence="2" type="ORF">ACFFQV_00470</name>
</gene>
<reference evidence="2 3" key="1">
    <citation type="submission" date="2024-09" db="EMBL/GenBank/DDBJ databases">
        <authorList>
            <person name="Sun Q."/>
            <person name="Mori K."/>
        </authorList>
    </citation>
    <scope>NUCLEOTIDE SEQUENCE [LARGE SCALE GENOMIC DNA]</scope>
    <source>
        <strain evidence="2 3">JCM 14321</strain>
    </source>
</reference>
<dbReference type="Pfam" id="PF11578">
    <property type="entry name" value="DUF3237"/>
    <property type="match status" value="1"/>
</dbReference>
<comment type="caution">
    <text evidence="2">The sequence shown here is derived from an EMBL/GenBank/DDBJ whole genome shotgun (WGS) entry which is preliminary data.</text>
</comment>
<dbReference type="HAMAP" id="MF_00775">
    <property type="entry name" value="UPF0311"/>
    <property type="match status" value="1"/>
</dbReference>
<organism evidence="2 3">
    <name type="scientific">Agromyces lapidis</name>
    <dbReference type="NCBI Taxonomy" id="279574"/>
    <lineage>
        <taxon>Bacteria</taxon>
        <taxon>Bacillati</taxon>
        <taxon>Actinomycetota</taxon>
        <taxon>Actinomycetes</taxon>
        <taxon>Micrococcales</taxon>
        <taxon>Microbacteriaceae</taxon>
        <taxon>Agromyces</taxon>
    </lineage>
</organism>